<feature type="binding site" evidence="10">
    <location>
        <position position="52"/>
    </location>
    <ligand>
        <name>[4Fe-4S] cluster</name>
        <dbReference type="ChEBI" id="CHEBI:49883"/>
        <label>1</label>
    </ligand>
</feature>
<comment type="subunit">
    <text evidence="10">The complex is composed of six subunits: RnfA, RnfB, RnfC, RnfD, RnfE and RnfG.</text>
</comment>
<evidence type="ECO:0000256" key="2">
    <source>
        <dbReference type="ARBA" id="ARBA00022485"/>
    </source>
</evidence>
<dbReference type="GO" id="GO:0022900">
    <property type="term" value="P:electron transport chain"/>
    <property type="evidence" value="ECO:0007669"/>
    <property type="project" value="UniProtKB-UniRule"/>
</dbReference>
<dbReference type="AlphaFoldDB" id="A0A1T4PLD5"/>
<evidence type="ECO:0000256" key="9">
    <source>
        <dbReference type="ARBA" id="ARBA00023136"/>
    </source>
</evidence>
<dbReference type="PROSITE" id="PS51656">
    <property type="entry name" value="4FE4S"/>
    <property type="match status" value="1"/>
</dbReference>
<dbReference type="SUPFAM" id="SSF54862">
    <property type="entry name" value="4Fe-4S ferredoxins"/>
    <property type="match status" value="1"/>
</dbReference>
<comment type="function">
    <text evidence="10">Part of a membrane-bound complex that couples electron transfer with translocation of ions across the membrane.</text>
</comment>
<feature type="binding site" evidence="10">
    <location>
        <position position="57"/>
    </location>
    <ligand>
        <name>[4Fe-4S] cluster</name>
        <dbReference type="ChEBI" id="CHEBI:49883"/>
        <label>1</label>
    </ligand>
</feature>
<comment type="subcellular location">
    <subcellularLocation>
        <location evidence="10">Cell membrane</location>
    </subcellularLocation>
</comment>
<dbReference type="InterPro" id="IPR050395">
    <property type="entry name" value="4Fe4S_Ferredoxin_RnfB"/>
</dbReference>
<evidence type="ECO:0000256" key="4">
    <source>
        <dbReference type="ARBA" id="ARBA00022737"/>
    </source>
</evidence>
<keyword evidence="2 10" id="KW-0004">4Fe-4S</keyword>
<evidence type="ECO:0000256" key="1">
    <source>
        <dbReference type="ARBA" id="ARBA00022448"/>
    </source>
</evidence>
<keyword evidence="9 10" id="KW-0472">Membrane</keyword>
<dbReference type="EC" id="7.-.-.-" evidence="10"/>
<proteinExistence type="inferred from homology"/>
<keyword evidence="7 10" id="KW-0408">Iron</keyword>
<feature type="domain" description="4Fe-4S ferredoxin-type" evidence="11">
    <location>
        <begin position="129"/>
        <end position="163"/>
    </location>
</feature>
<dbReference type="Pfam" id="PF04060">
    <property type="entry name" value="FeS"/>
    <property type="match status" value="1"/>
</dbReference>
<name>A0A1T4PLD5_9FUSO</name>
<feature type="binding site" evidence="10">
    <location>
        <position position="179"/>
    </location>
    <ligand>
        <name>[4Fe-4S] cluster</name>
        <dbReference type="ChEBI" id="CHEBI:49883"/>
        <label>3</label>
    </ligand>
</feature>
<comment type="similarity">
    <text evidence="10">Belongs to the 4Fe4S bacterial-type ferredoxin family. RnfB subfamily.</text>
</comment>
<feature type="domain" description="4Fe-4S ferredoxin-type" evidence="11">
    <location>
        <begin position="238"/>
        <end position="267"/>
    </location>
</feature>
<dbReference type="OrthoDB" id="9789936at2"/>
<feature type="region of interest" description="Hydrophobic" evidence="10">
    <location>
        <begin position="1"/>
        <end position="26"/>
    </location>
</feature>
<keyword evidence="4 10" id="KW-0677">Repeat</keyword>
<keyword evidence="8 10" id="KW-0411">Iron-sulfur</keyword>
<evidence type="ECO:0000256" key="8">
    <source>
        <dbReference type="ARBA" id="ARBA00023014"/>
    </source>
</evidence>
<keyword evidence="1 10" id="KW-0813">Transport</keyword>
<feature type="domain" description="4Fe-4S ferredoxin-type" evidence="11">
    <location>
        <begin position="270"/>
        <end position="299"/>
    </location>
</feature>
<dbReference type="InterPro" id="IPR017896">
    <property type="entry name" value="4Fe4S_Fe-S-bd"/>
</dbReference>
<feature type="binding site" evidence="10">
    <location>
        <position position="183"/>
    </location>
    <ligand>
        <name>[4Fe-4S] cluster</name>
        <dbReference type="ChEBI" id="CHEBI:49883"/>
        <label>2</label>
    </ligand>
</feature>
<keyword evidence="3 10" id="KW-0479">Metal-binding</keyword>
<evidence type="ECO:0000313" key="14">
    <source>
        <dbReference type="Proteomes" id="UP000191153"/>
    </source>
</evidence>
<keyword evidence="14" id="KW-1185">Reference proteome</keyword>
<dbReference type="GO" id="GO:0051539">
    <property type="term" value="F:4 iron, 4 sulfur cluster binding"/>
    <property type="evidence" value="ECO:0007669"/>
    <property type="project" value="UniProtKB-UniRule"/>
</dbReference>
<dbReference type="InterPro" id="IPR010207">
    <property type="entry name" value="Elect_transpt_cplx_RnfB/RsxB"/>
</dbReference>
<dbReference type="CDD" id="cd10549">
    <property type="entry name" value="MtMvhB_like"/>
    <property type="match status" value="2"/>
</dbReference>
<dbReference type="PANTHER" id="PTHR43560:SF1">
    <property type="entry name" value="ION-TRANSLOCATING OXIDOREDUCTASE COMPLEX SUBUNIT B"/>
    <property type="match status" value="1"/>
</dbReference>
<dbReference type="PROSITE" id="PS00198">
    <property type="entry name" value="4FE4S_FER_1"/>
    <property type="match status" value="2"/>
</dbReference>
<dbReference type="PANTHER" id="PTHR43560">
    <property type="entry name" value="ION-TRANSLOCATING OXIDOREDUCTASE COMPLEX SUBUNIT B"/>
    <property type="match status" value="1"/>
</dbReference>
<protein>
    <recommendedName>
        <fullName evidence="10">Ion-translocating oxidoreductase complex subunit B</fullName>
        <ecNumber evidence="10">7.-.-.-</ecNumber>
    </recommendedName>
    <alternativeName>
        <fullName evidence="10">Rnf electron transport complex subunit B</fullName>
    </alternativeName>
</protein>
<dbReference type="RefSeq" id="WP_078694416.1">
    <property type="nucleotide sequence ID" value="NZ_FUWX01000015.1"/>
</dbReference>
<dbReference type="NCBIfam" id="TIGR01944">
    <property type="entry name" value="rnfB"/>
    <property type="match status" value="1"/>
</dbReference>
<evidence type="ECO:0000256" key="7">
    <source>
        <dbReference type="ARBA" id="ARBA00023004"/>
    </source>
</evidence>
<feature type="binding site" evidence="10">
    <location>
        <position position="149"/>
    </location>
    <ligand>
        <name>[4Fe-4S] cluster</name>
        <dbReference type="ChEBI" id="CHEBI:49883"/>
        <label>2</label>
    </ligand>
</feature>
<organism evidence="13 14">
    <name type="scientific">Cetobacterium ceti</name>
    <dbReference type="NCBI Taxonomy" id="180163"/>
    <lineage>
        <taxon>Bacteria</taxon>
        <taxon>Fusobacteriati</taxon>
        <taxon>Fusobacteriota</taxon>
        <taxon>Fusobacteriia</taxon>
        <taxon>Fusobacteriales</taxon>
        <taxon>Fusobacteriaceae</taxon>
        <taxon>Cetobacterium</taxon>
    </lineage>
</organism>
<dbReference type="Pfam" id="PF12838">
    <property type="entry name" value="Fer4_7"/>
    <property type="match status" value="1"/>
</dbReference>
<dbReference type="Gene3D" id="3.30.70.20">
    <property type="match status" value="3"/>
</dbReference>
<gene>
    <name evidence="10" type="primary">rnfB</name>
    <name evidence="13" type="ORF">SAMN02745174_01953</name>
</gene>
<reference evidence="13 14" key="1">
    <citation type="submission" date="2017-02" db="EMBL/GenBank/DDBJ databases">
        <authorList>
            <person name="Peterson S.W."/>
        </authorList>
    </citation>
    <scope>NUCLEOTIDE SEQUENCE [LARGE SCALE GENOMIC DNA]</scope>
    <source>
        <strain evidence="13 14">ATCC 700028</strain>
    </source>
</reference>
<dbReference type="GO" id="GO:0046872">
    <property type="term" value="F:metal ion binding"/>
    <property type="evidence" value="ECO:0007669"/>
    <property type="project" value="UniProtKB-KW"/>
</dbReference>
<feature type="domain" description="4Fe-4S ferredoxin-type" evidence="11">
    <location>
        <begin position="300"/>
        <end position="329"/>
    </location>
</feature>
<sequence>MLSIVLPVVALGGTGLCMGLFLAYASKKFEVKVDPKVEEVLNALPGVNCGACGYPGCSGYAEAIALNGAPITACAPGGPAVAGKISEIMGMTVDMSGPKMVARVLCQGDNTRTSKIYDFDGELPTCASMMLYAGGDKSCRYGCLGFGDCVKACPANAIVINDKGIASIDEDKCISCKKCVVTCPKNIIQMAPIDKQVTVLCSSKEKGASARKACTIPCIGCGICAKICPVGAIEVKDNLAKIDFDKCIQCGLCATKCPTKAINNNVKEIKKAEIIEEKCIGCTACARVCPMKCIEGAVKEKHKVDESKCIGCQLCYDKCKFGAIKINVEPKI</sequence>
<dbReference type="Proteomes" id="UP000191153">
    <property type="component" value="Unassembled WGS sequence"/>
</dbReference>
<evidence type="ECO:0000256" key="5">
    <source>
        <dbReference type="ARBA" id="ARBA00022967"/>
    </source>
</evidence>
<feature type="domain" description="4Fe-4S ferredoxin-type" evidence="11">
    <location>
        <begin position="164"/>
        <end position="193"/>
    </location>
</feature>
<feature type="domain" description="4Fe-4S ferredoxin-type" evidence="11">
    <location>
        <begin position="218"/>
        <end position="237"/>
    </location>
</feature>
<accession>A0A1T4PLD5</accession>
<dbReference type="PROSITE" id="PS51379">
    <property type="entry name" value="4FE4S_FER_2"/>
    <property type="match status" value="6"/>
</dbReference>
<evidence type="ECO:0000259" key="12">
    <source>
        <dbReference type="PROSITE" id="PS51656"/>
    </source>
</evidence>
<dbReference type="STRING" id="180163.SAMN02745174_01953"/>
<dbReference type="Gene3D" id="1.10.15.40">
    <property type="entry name" value="Electron transport complex subunit B, putative Fe-S cluster"/>
    <property type="match status" value="1"/>
</dbReference>
<evidence type="ECO:0000256" key="6">
    <source>
        <dbReference type="ARBA" id="ARBA00022982"/>
    </source>
</evidence>
<dbReference type="InterPro" id="IPR007202">
    <property type="entry name" value="4Fe-4S_dom"/>
</dbReference>
<dbReference type="GO" id="GO:0005886">
    <property type="term" value="C:plasma membrane"/>
    <property type="evidence" value="ECO:0007669"/>
    <property type="project" value="UniProtKB-SubCell"/>
</dbReference>
<keyword evidence="5 10" id="KW-1278">Translocase</keyword>
<feature type="binding site" evidence="10">
    <location>
        <position position="74"/>
    </location>
    <ligand>
        <name>[4Fe-4S] cluster</name>
        <dbReference type="ChEBI" id="CHEBI:49883"/>
        <label>1</label>
    </ligand>
</feature>
<dbReference type="HAMAP" id="MF_00463">
    <property type="entry name" value="RsxB_RnfB"/>
    <property type="match status" value="1"/>
</dbReference>
<comment type="cofactor">
    <cofactor evidence="10">
        <name>[4Fe-4S] cluster</name>
        <dbReference type="ChEBI" id="CHEBI:49883"/>
    </cofactor>
    <text evidence="10">Binds 3 [4Fe-4S] clusters.</text>
</comment>
<feature type="binding site" evidence="10">
    <location>
        <position position="49"/>
    </location>
    <ligand>
        <name>[4Fe-4S] cluster</name>
        <dbReference type="ChEBI" id="CHEBI:49883"/>
        <label>1</label>
    </ligand>
</feature>
<dbReference type="Pfam" id="PF14697">
    <property type="entry name" value="Fer4_21"/>
    <property type="match status" value="1"/>
</dbReference>
<keyword evidence="6 10" id="KW-0249">Electron transport</keyword>
<dbReference type="InterPro" id="IPR017900">
    <property type="entry name" value="4Fe4S_Fe_S_CS"/>
</dbReference>
<evidence type="ECO:0000256" key="3">
    <source>
        <dbReference type="ARBA" id="ARBA00022723"/>
    </source>
</evidence>
<feature type="binding site" evidence="10">
    <location>
        <position position="173"/>
    </location>
    <ligand>
        <name>[4Fe-4S] cluster</name>
        <dbReference type="ChEBI" id="CHEBI:49883"/>
        <label>3</label>
    </ligand>
</feature>
<dbReference type="Pfam" id="PF00037">
    <property type="entry name" value="Fer4"/>
    <property type="match status" value="2"/>
</dbReference>
<dbReference type="EMBL" id="FUWX01000015">
    <property type="protein sequence ID" value="SJZ92360.1"/>
    <property type="molecule type" value="Genomic_DNA"/>
</dbReference>
<dbReference type="GO" id="GO:0009055">
    <property type="term" value="F:electron transfer activity"/>
    <property type="evidence" value="ECO:0007669"/>
    <property type="project" value="InterPro"/>
</dbReference>
<feature type="binding site" evidence="10">
    <location>
        <position position="139"/>
    </location>
    <ligand>
        <name>[4Fe-4S] cluster</name>
        <dbReference type="ChEBI" id="CHEBI:49883"/>
        <label>2</label>
    </ligand>
</feature>
<evidence type="ECO:0000256" key="10">
    <source>
        <dbReference type="HAMAP-Rule" id="MF_00463"/>
    </source>
</evidence>
<comment type="caution">
    <text evidence="10">Lacks conserved residue(s) required for the propagation of feature annotation.</text>
</comment>
<feature type="domain" description="4Fe-4S" evidence="12">
    <location>
        <begin position="32"/>
        <end position="91"/>
    </location>
</feature>
<evidence type="ECO:0000313" key="13">
    <source>
        <dbReference type="EMBL" id="SJZ92360.1"/>
    </source>
</evidence>
<evidence type="ECO:0000259" key="11">
    <source>
        <dbReference type="PROSITE" id="PS51379"/>
    </source>
</evidence>
<feature type="binding site" evidence="10">
    <location>
        <position position="153"/>
    </location>
    <ligand>
        <name>[4Fe-4S] cluster</name>
        <dbReference type="ChEBI" id="CHEBI:49883"/>
        <label>3</label>
    </ligand>
</feature>
<feature type="binding site" evidence="10">
    <location>
        <position position="143"/>
    </location>
    <ligand>
        <name>[4Fe-4S] cluster</name>
        <dbReference type="ChEBI" id="CHEBI:49883"/>
        <label>2</label>
    </ligand>
</feature>
<feature type="binding site" evidence="10">
    <location>
        <position position="176"/>
    </location>
    <ligand>
        <name>[4Fe-4S] cluster</name>
        <dbReference type="ChEBI" id="CHEBI:49883"/>
        <label>3</label>
    </ligand>
</feature>
<keyword evidence="10" id="KW-1003">Cell membrane</keyword>